<evidence type="ECO:0000256" key="4">
    <source>
        <dbReference type="ARBA" id="ARBA00022741"/>
    </source>
</evidence>
<protein>
    <submittedName>
        <fullName evidence="11">5'-AMP-activated protein kinase catalytic subunit alpha-2 (AMPK subunit alpha-2) (Acetyl-CoA carboxylase kinase) (ACACA kinase) (Hydroxymethylglutaryl-CoA reductase kinase) (HMGCR kinase)</fullName>
    </submittedName>
</protein>
<dbReference type="Pfam" id="PF07690">
    <property type="entry name" value="MFS_1"/>
    <property type="match status" value="1"/>
</dbReference>
<proteinExistence type="predicted"/>
<dbReference type="InterPro" id="IPR011009">
    <property type="entry name" value="Kinase-like_dom_sf"/>
</dbReference>
<evidence type="ECO:0000256" key="6">
    <source>
        <dbReference type="ARBA" id="ARBA00022840"/>
    </source>
</evidence>
<feature type="transmembrane region" description="Helical" evidence="8">
    <location>
        <begin position="321"/>
        <end position="341"/>
    </location>
</feature>
<feature type="region of interest" description="Disordered" evidence="7">
    <location>
        <begin position="1325"/>
        <end position="1353"/>
    </location>
</feature>
<evidence type="ECO:0000256" key="2">
    <source>
        <dbReference type="ARBA" id="ARBA00022527"/>
    </source>
</evidence>
<dbReference type="PANTHER" id="PTHR24346">
    <property type="entry name" value="MAP/MICROTUBULE AFFINITY-REGULATING KINASE"/>
    <property type="match status" value="1"/>
</dbReference>
<keyword evidence="8" id="KW-1133">Transmembrane helix</keyword>
<keyword evidence="8" id="KW-0472">Membrane</keyword>
<dbReference type="EMBL" id="CAXAMM010038873">
    <property type="protein sequence ID" value="CAK9081665.1"/>
    <property type="molecule type" value="Genomic_DNA"/>
</dbReference>
<feature type="transmembrane region" description="Helical" evidence="8">
    <location>
        <begin position="443"/>
        <end position="466"/>
    </location>
</feature>
<evidence type="ECO:0000256" key="3">
    <source>
        <dbReference type="ARBA" id="ARBA00022679"/>
    </source>
</evidence>
<feature type="transmembrane region" description="Helical" evidence="8">
    <location>
        <begin position="593"/>
        <end position="619"/>
    </location>
</feature>
<feature type="transmembrane region" description="Helical" evidence="8">
    <location>
        <begin position="640"/>
        <end position="659"/>
    </location>
</feature>
<name>A0ABP0Q3U1_9DINO</name>
<feature type="region of interest" description="Disordered" evidence="7">
    <location>
        <begin position="914"/>
        <end position="1031"/>
    </location>
</feature>
<dbReference type="InterPro" id="IPR011701">
    <property type="entry name" value="MFS"/>
</dbReference>
<dbReference type="PROSITE" id="PS00108">
    <property type="entry name" value="PROTEIN_KINASE_ST"/>
    <property type="match status" value="1"/>
</dbReference>
<keyword evidence="2" id="KW-0723">Serine/threonine-protein kinase</keyword>
<comment type="caution">
    <text evidence="11">The sequence shown here is derived from an EMBL/GenBank/DDBJ whole genome shotgun (WGS) entry which is preliminary data.</text>
</comment>
<dbReference type="InterPro" id="IPR036259">
    <property type="entry name" value="MFS_trans_sf"/>
</dbReference>
<evidence type="ECO:0000256" key="1">
    <source>
        <dbReference type="ARBA" id="ARBA00004141"/>
    </source>
</evidence>
<evidence type="ECO:0000313" key="12">
    <source>
        <dbReference type="Proteomes" id="UP001642464"/>
    </source>
</evidence>
<dbReference type="PANTHER" id="PTHR24346:SF82">
    <property type="entry name" value="KP78A-RELATED"/>
    <property type="match status" value="1"/>
</dbReference>
<keyword evidence="8" id="KW-0812">Transmembrane</keyword>
<dbReference type="PROSITE" id="PS50850">
    <property type="entry name" value="MFS"/>
    <property type="match status" value="1"/>
</dbReference>
<feature type="domain" description="Protein kinase" evidence="9">
    <location>
        <begin position="15"/>
        <end position="790"/>
    </location>
</feature>
<accession>A0ABP0Q3U1</accession>
<dbReference type="GO" id="GO:0016301">
    <property type="term" value="F:kinase activity"/>
    <property type="evidence" value="ECO:0007669"/>
    <property type="project" value="UniProtKB-KW"/>
</dbReference>
<dbReference type="SUPFAM" id="SSF103473">
    <property type="entry name" value="MFS general substrate transporter"/>
    <property type="match status" value="1"/>
</dbReference>
<reference evidence="11 12" key="1">
    <citation type="submission" date="2024-02" db="EMBL/GenBank/DDBJ databases">
        <authorList>
            <person name="Chen Y."/>
            <person name="Shah S."/>
            <person name="Dougan E. K."/>
            <person name="Thang M."/>
            <person name="Chan C."/>
        </authorList>
    </citation>
    <scope>NUCLEOTIDE SEQUENCE [LARGE SCALE GENOMIC DNA]</scope>
</reference>
<comment type="subcellular location">
    <subcellularLocation>
        <location evidence="1">Membrane</location>
        <topology evidence="1">Multi-pass membrane protein</topology>
    </subcellularLocation>
</comment>
<feature type="compositionally biased region" description="Basic and acidic residues" evidence="7">
    <location>
        <begin position="986"/>
        <end position="1009"/>
    </location>
</feature>
<evidence type="ECO:0000313" key="11">
    <source>
        <dbReference type="EMBL" id="CAK9081665.1"/>
    </source>
</evidence>
<sequence length="1380" mass="151395">MATPRGMRSKSIGHYILGKTIGEGTFGKVKLGTHILTGEKARNGVQNEEEGSSKCGGCRSDEEDVADVERVAREIHILKLVQHPHIIQLYEIIETPRQLYLIMEFCCGGELFDYIVAQNRVKESEADRERCGEVNGGVGDGSPDDPDDRFAGGVVGPEGETGDGTQHASASEAARFVHQIMDVPSDAHRKRSSTFDFDARDRRMNVVHRDLKPENLLLDEQKNIKIVDFGLSNTYQDGQLLKTACGSPCYAAPEMVAGQRYVVDNDHDSDAETEKEEEKSPPTMMILQLCCISAIEGMDMGLLPAVNLALQHDLHLRLTDLSVMTLGQAVASALAAPAWGVLADRRVVRRKTLLAVGALLQGLCTVLLAFIDGFTLMMVLRIINGAMLASLKPLCVGLVADTTSETSRGRVYGYLQLCVTLGMMAAAMIGTPMSRHQILGLQGWRVSFILIGGFAIFTAFLIKVFMREKTWESGSRKRGCDGAKDEMRKLGSYFAKPTFLCLVGQGLFGAIPWNAFNYSTMYFQVNGLSDTESAGLSTMFQLACAIGNVLGGLIGDAMAKRCPNHGRAFTANMSVSFGIPCVFFIFMTTNQTFAYYAILLVLMGLTATWCCVGVNWPILSEIVDPQSRSGIMAWESAMEGAIASFLGNAAVGFLAQNLFGFNLADEGEATSNAEALGKALAFTSVLPWLLCLMCYIFLHWVPSRCDVWSCGVILFALVCPGTRVKEIGSEGGYLPFEDQNTSALYRKILNADYQAPKFISEGVRDLISRMLNTDPETRYTISKIRTHPWYRQIPEAALPASAGTRCAHPDGPGSKVLEEDVLDQLDRFGFPRDYAAKCLEMGKHNHVTTTYHLFVEKKKRSGGFLKTMDQRTHAGFEGALEHEMELPAERGETPPPFQERPGSHHEFRTAMTIDVGVPDADRAAGGTDAETRRKTPEPNYGNWARGAFPGQMPHPRTPPHAKRSAREASEASTHAEPSGCPGGDRVPLRLEVERDGRGEVELRDQRDQDQAQPVWTGQGSRGAERRDLPDASVRARSVDWLISTIRKSGADRRKVGSCADRVWMNTDGNCPNASKHASSRYSHARYDGRRVRPSRRVDVWTSFDGGEEALAAAAPPAGGGRRKVTGRCDGIWATELAGGLAEVVPIHPSVLVANRSRFLADLFGPGASASAVPVSPPCPELFLRALHSITTRARPEVLEGEFVGFVKTSAFLQSDELDERLCEAGLSSWRTLTKLPEFRNPCVPAPFLERFLLMAREHEVMSVSDALEVLALWCKEHIDGGDSVLEKLIKISDMEASELRKLQQTNSRFVELLSSTQVYQIMGSSTRVGREGGREHEDGRWTPTDEATKEFSRQPRAASMISLEADLGFVFFFTPGGRAI</sequence>
<feature type="transmembrane region" description="Helical" evidence="8">
    <location>
        <begin position="679"/>
        <end position="698"/>
    </location>
</feature>
<evidence type="ECO:0000259" key="9">
    <source>
        <dbReference type="PROSITE" id="PS50011"/>
    </source>
</evidence>
<dbReference type="Proteomes" id="UP001642464">
    <property type="component" value="Unassembled WGS sequence"/>
</dbReference>
<keyword evidence="3" id="KW-0808">Transferase</keyword>
<evidence type="ECO:0000256" key="7">
    <source>
        <dbReference type="SAM" id="MobiDB-lite"/>
    </source>
</evidence>
<keyword evidence="6" id="KW-0067">ATP-binding</keyword>
<feature type="transmembrane region" description="Helical" evidence="8">
    <location>
        <begin position="497"/>
        <end position="516"/>
    </location>
</feature>
<dbReference type="InterPro" id="IPR020846">
    <property type="entry name" value="MFS_dom"/>
</dbReference>
<feature type="transmembrane region" description="Helical" evidence="8">
    <location>
        <begin position="353"/>
        <end position="371"/>
    </location>
</feature>
<evidence type="ECO:0000259" key="10">
    <source>
        <dbReference type="PROSITE" id="PS50850"/>
    </source>
</evidence>
<dbReference type="Gene3D" id="1.20.1250.20">
    <property type="entry name" value="MFS general substrate transporter like domains"/>
    <property type="match status" value="2"/>
</dbReference>
<feature type="transmembrane region" description="Helical" evidence="8">
    <location>
        <begin position="411"/>
        <end position="431"/>
    </location>
</feature>
<keyword evidence="12" id="KW-1185">Reference proteome</keyword>
<dbReference type="InterPro" id="IPR000719">
    <property type="entry name" value="Prot_kinase_dom"/>
</dbReference>
<feature type="transmembrane region" description="Helical" evidence="8">
    <location>
        <begin position="705"/>
        <end position="724"/>
    </location>
</feature>
<evidence type="ECO:0000256" key="5">
    <source>
        <dbReference type="ARBA" id="ARBA00022777"/>
    </source>
</evidence>
<keyword evidence="4" id="KW-0547">Nucleotide-binding</keyword>
<dbReference type="Gene3D" id="1.10.510.10">
    <property type="entry name" value="Transferase(Phosphotransferase) domain 1"/>
    <property type="match status" value="3"/>
</dbReference>
<keyword evidence="5 11" id="KW-0418">Kinase</keyword>
<feature type="transmembrane region" description="Helical" evidence="8">
    <location>
        <begin position="377"/>
        <end position="399"/>
    </location>
</feature>
<feature type="compositionally biased region" description="Basic and acidic residues" evidence="7">
    <location>
        <begin position="1328"/>
        <end position="1340"/>
    </location>
</feature>
<feature type="transmembrane region" description="Helical" evidence="8">
    <location>
        <begin position="536"/>
        <end position="557"/>
    </location>
</feature>
<organism evidence="11 12">
    <name type="scientific">Durusdinium trenchii</name>
    <dbReference type="NCBI Taxonomy" id="1381693"/>
    <lineage>
        <taxon>Eukaryota</taxon>
        <taxon>Sar</taxon>
        <taxon>Alveolata</taxon>
        <taxon>Dinophyceae</taxon>
        <taxon>Suessiales</taxon>
        <taxon>Symbiodiniaceae</taxon>
        <taxon>Durusdinium</taxon>
    </lineage>
</organism>
<dbReference type="Pfam" id="PF00069">
    <property type="entry name" value="Pkinase"/>
    <property type="match status" value="3"/>
</dbReference>
<dbReference type="SUPFAM" id="SSF56112">
    <property type="entry name" value="Protein kinase-like (PK-like)"/>
    <property type="match status" value="2"/>
</dbReference>
<dbReference type="CDD" id="cd14335">
    <property type="entry name" value="UBA_SnRK1_plant"/>
    <property type="match status" value="1"/>
</dbReference>
<feature type="region of interest" description="Disordered" evidence="7">
    <location>
        <begin position="125"/>
        <end position="171"/>
    </location>
</feature>
<feature type="transmembrane region" description="Helical" evidence="8">
    <location>
        <begin position="569"/>
        <end position="587"/>
    </location>
</feature>
<dbReference type="InterPro" id="IPR008271">
    <property type="entry name" value="Ser/Thr_kinase_AS"/>
</dbReference>
<evidence type="ECO:0000256" key="8">
    <source>
        <dbReference type="SAM" id="Phobius"/>
    </source>
</evidence>
<gene>
    <name evidence="11" type="ORF">SCF082_LOCUS38854</name>
</gene>
<dbReference type="SMART" id="SM00220">
    <property type="entry name" value="S_TKc"/>
    <property type="match status" value="1"/>
</dbReference>
<dbReference type="PROSITE" id="PS50011">
    <property type="entry name" value="PROTEIN_KINASE_DOM"/>
    <property type="match status" value="1"/>
</dbReference>
<feature type="domain" description="Major facilitator superfamily (MFS) profile" evidence="10">
    <location>
        <begin position="285"/>
        <end position="702"/>
    </location>
</feature>